<organism evidence="1">
    <name type="scientific">viral metagenome</name>
    <dbReference type="NCBI Taxonomy" id="1070528"/>
    <lineage>
        <taxon>unclassified sequences</taxon>
        <taxon>metagenomes</taxon>
        <taxon>organismal metagenomes</taxon>
    </lineage>
</organism>
<protein>
    <submittedName>
        <fullName evidence="1">Uncharacterized protein</fullName>
    </submittedName>
</protein>
<sequence length="65" mass="7489">MIPNKCDSYKKTEIINNVYKKNPLYVKRVINCHVYLVRVCQDCGYSEDCDGPDTNSQWLSSVSVI</sequence>
<accession>A0A6C0H6I9</accession>
<name>A0A6C0H6I9_9ZZZZ</name>
<dbReference type="EMBL" id="MN739889">
    <property type="protein sequence ID" value="QHT76089.1"/>
    <property type="molecule type" value="Genomic_DNA"/>
</dbReference>
<dbReference type="AlphaFoldDB" id="A0A6C0H6I9"/>
<proteinExistence type="predicted"/>
<reference evidence="1" key="1">
    <citation type="journal article" date="2020" name="Nature">
        <title>Giant virus diversity and host interactions through global metagenomics.</title>
        <authorList>
            <person name="Schulz F."/>
            <person name="Roux S."/>
            <person name="Paez-Espino D."/>
            <person name="Jungbluth S."/>
            <person name="Walsh D.A."/>
            <person name="Denef V.J."/>
            <person name="McMahon K.D."/>
            <person name="Konstantinidis K.T."/>
            <person name="Eloe-Fadrosh E.A."/>
            <person name="Kyrpides N.C."/>
            <person name="Woyke T."/>
        </authorList>
    </citation>
    <scope>NUCLEOTIDE SEQUENCE</scope>
    <source>
        <strain evidence="1">GVMAG-M-3300023179-73</strain>
    </source>
</reference>
<evidence type="ECO:0000313" key="1">
    <source>
        <dbReference type="EMBL" id="QHT76089.1"/>
    </source>
</evidence>